<keyword evidence="3" id="KW-1185">Reference proteome</keyword>
<dbReference type="EMBL" id="BDQV01000238">
    <property type="protein sequence ID" value="GAY60541.1"/>
    <property type="molecule type" value="Genomic_DNA"/>
</dbReference>
<evidence type="ECO:0000313" key="3">
    <source>
        <dbReference type="Proteomes" id="UP000236630"/>
    </source>
</evidence>
<keyword evidence="1" id="KW-1133">Transmembrane helix</keyword>
<gene>
    <name evidence="2" type="ORF">CUMW_202830</name>
</gene>
<proteinExistence type="predicted"/>
<name>A0A2H5Q7M1_CITUN</name>
<organism evidence="2 3">
    <name type="scientific">Citrus unshiu</name>
    <name type="common">Satsuma mandarin</name>
    <name type="synonym">Citrus nobilis var. unshiu</name>
    <dbReference type="NCBI Taxonomy" id="55188"/>
    <lineage>
        <taxon>Eukaryota</taxon>
        <taxon>Viridiplantae</taxon>
        <taxon>Streptophyta</taxon>
        <taxon>Embryophyta</taxon>
        <taxon>Tracheophyta</taxon>
        <taxon>Spermatophyta</taxon>
        <taxon>Magnoliopsida</taxon>
        <taxon>eudicotyledons</taxon>
        <taxon>Gunneridae</taxon>
        <taxon>Pentapetalae</taxon>
        <taxon>rosids</taxon>
        <taxon>malvids</taxon>
        <taxon>Sapindales</taxon>
        <taxon>Rutaceae</taxon>
        <taxon>Aurantioideae</taxon>
        <taxon>Citrus</taxon>
    </lineage>
</organism>
<keyword evidence="1" id="KW-0812">Transmembrane</keyword>
<accession>A0A2H5Q7M1</accession>
<dbReference type="Proteomes" id="UP000236630">
    <property type="component" value="Unassembled WGS sequence"/>
</dbReference>
<evidence type="ECO:0000313" key="2">
    <source>
        <dbReference type="EMBL" id="GAY60541.1"/>
    </source>
</evidence>
<keyword evidence="1" id="KW-0472">Membrane</keyword>
<feature type="transmembrane region" description="Helical" evidence="1">
    <location>
        <begin position="12"/>
        <end position="28"/>
    </location>
</feature>
<reference evidence="2 3" key="1">
    <citation type="journal article" date="2017" name="Front. Genet.">
        <title>Draft sequencing of the heterozygous diploid genome of Satsuma (Citrus unshiu Marc.) using a hybrid assembly approach.</title>
        <authorList>
            <person name="Shimizu T."/>
            <person name="Tanizawa Y."/>
            <person name="Mochizuki T."/>
            <person name="Nagasaki H."/>
            <person name="Yoshioka T."/>
            <person name="Toyoda A."/>
            <person name="Fujiyama A."/>
            <person name="Kaminuma E."/>
            <person name="Nakamura Y."/>
        </authorList>
    </citation>
    <scope>NUCLEOTIDE SEQUENCE [LARGE SCALE GENOMIC DNA]</scope>
    <source>
        <strain evidence="3">cv. Miyagawa wase</strain>
    </source>
</reference>
<comment type="caution">
    <text evidence="2">The sequence shown here is derived from an EMBL/GenBank/DDBJ whole genome shotgun (WGS) entry which is preliminary data.</text>
</comment>
<protein>
    <submittedName>
        <fullName evidence="2">Uncharacterized protein</fullName>
    </submittedName>
</protein>
<sequence>MVLGNRVIHGGLRGSVISIIGMAVLGPWKGSLDKMHMEDMKEELSNFCKRGGSPYELCLLMRKDSCELLFKKAFAEAMPCQPTSLVLENLANRL</sequence>
<evidence type="ECO:0000256" key="1">
    <source>
        <dbReference type="SAM" id="Phobius"/>
    </source>
</evidence>
<dbReference type="AlphaFoldDB" id="A0A2H5Q7M1"/>